<name>A0A8H4R0J1_9AGAR</name>
<accession>A0A8H4R0J1</accession>
<dbReference type="AlphaFoldDB" id="A0A8H4R0J1"/>
<dbReference type="Proteomes" id="UP000521872">
    <property type="component" value="Unassembled WGS sequence"/>
</dbReference>
<proteinExistence type="predicted"/>
<reference evidence="1 2" key="1">
    <citation type="submission" date="2019-12" db="EMBL/GenBank/DDBJ databases">
        <authorList>
            <person name="Floudas D."/>
            <person name="Bentzer J."/>
            <person name="Ahren D."/>
            <person name="Johansson T."/>
            <person name="Persson P."/>
            <person name="Tunlid A."/>
        </authorList>
    </citation>
    <scope>NUCLEOTIDE SEQUENCE [LARGE SCALE GENOMIC DNA]</scope>
    <source>
        <strain evidence="1 2">CBS 102.39</strain>
    </source>
</reference>
<dbReference type="EMBL" id="JAACJL010000015">
    <property type="protein sequence ID" value="KAF4620957.1"/>
    <property type="molecule type" value="Genomic_DNA"/>
</dbReference>
<evidence type="ECO:0000313" key="1">
    <source>
        <dbReference type="EMBL" id="KAF4620957.1"/>
    </source>
</evidence>
<comment type="caution">
    <text evidence="1">The sequence shown here is derived from an EMBL/GenBank/DDBJ whole genome shotgun (WGS) entry which is preliminary data.</text>
</comment>
<gene>
    <name evidence="1" type="ORF">D9613_000917</name>
</gene>
<evidence type="ECO:0000313" key="2">
    <source>
        <dbReference type="Proteomes" id="UP000521872"/>
    </source>
</evidence>
<organism evidence="1 2">
    <name type="scientific">Agrocybe pediades</name>
    <dbReference type="NCBI Taxonomy" id="84607"/>
    <lineage>
        <taxon>Eukaryota</taxon>
        <taxon>Fungi</taxon>
        <taxon>Dikarya</taxon>
        <taxon>Basidiomycota</taxon>
        <taxon>Agaricomycotina</taxon>
        <taxon>Agaricomycetes</taxon>
        <taxon>Agaricomycetidae</taxon>
        <taxon>Agaricales</taxon>
        <taxon>Agaricineae</taxon>
        <taxon>Strophariaceae</taxon>
        <taxon>Agrocybe</taxon>
    </lineage>
</organism>
<sequence>MQQFRKYHHPLYTKPRPIKETLPSFQYRLANSNAYDAYAEGKSRVIEMVEWWMIASCNIALTPPTASMVNGGEPIRPYDHPVPTVNLYPYAPSAHSSNSSHTEMFMRTTSTGSSHSEVFNGPSAEEDNFEDYAITGESNDGHTVLDDDDFSDEMRPHNTSARESYKGSFSEASEGGSVLGADVKVTTSLIQYDSVLNASPLDSTFGVSPESREKVYLVAVQDADDA</sequence>
<protein>
    <submittedName>
        <fullName evidence="1">Uncharacterized protein</fullName>
    </submittedName>
</protein>
<keyword evidence="2" id="KW-1185">Reference proteome</keyword>